<dbReference type="EMBL" id="LR134356">
    <property type="protein sequence ID" value="VEG55771.1"/>
    <property type="molecule type" value="Genomic_DNA"/>
</dbReference>
<dbReference type="RefSeq" id="WP_048631213.1">
    <property type="nucleotide sequence ID" value="NZ_CVQQ01000002.1"/>
</dbReference>
<dbReference type="InterPro" id="IPR013538">
    <property type="entry name" value="ASHA1/2-like_C"/>
</dbReference>
<dbReference type="STRING" id="1791.GCA_001049355_01310"/>
<dbReference type="Pfam" id="PF08327">
    <property type="entry name" value="AHSA1"/>
    <property type="match status" value="1"/>
</dbReference>
<proteinExistence type="inferred from homology"/>
<reference evidence="3 4" key="1">
    <citation type="submission" date="2018-12" db="EMBL/GenBank/DDBJ databases">
        <authorList>
            <consortium name="Pathogen Informatics"/>
        </authorList>
    </citation>
    <scope>NUCLEOTIDE SEQUENCE [LARGE SCALE GENOMIC DNA]</scope>
    <source>
        <strain evidence="3 4">NCTC10437</strain>
    </source>
</reference>
<feature type="domain" description="Activator of Hsp90 ATPase homologue 1/2-like C-terminal" evidence="2">
    <location>
        <begin position="13"/>
        <end position="154"/>
    </location>
</feature>
<dbReference type="SUPFAM" id="SSF55961">
    <property type="entry name" value="Bet v1-like"/>
    <property type="match status" value="1"/>
</dbReference>
<evidence type="ECO:0000313" key="3">
    <source>
        <dbReference type="EMBL" id="VEG55771.1"/>
    </source>
</evidence>
<comment type="similarity">
    <text evidence="1">Belongs to the AHA1 family.</text>
</comment>
<sequence length="160" mass="17691">MTADRIEKHARLNAPIERVWDALGDSQKFGTWFGMSVDGPFVEGQTISGQITETQVDPEIAEKQRPYVGAPVTLWVVAVEPLRRLAFRWNPLPGTEFAELTTLVEFTLAEDGGGTLLTIVESGFEALPHDHRDASRRGNSEGWALQLQLIGTYVALESAR</sequence>
<dbReference type="AlphaFoldDB" id="A0A448ITM5"/>
<evidence type="ECO:0000256" key="1">
    <source>
        <dbReference type="ARBA" id="ARBA00006817"/>
    </source>
</evidence>
<dbReference type="Gene3D" id="3.30.530.20">
    <property type="match status" value="1"/>
</dbReference>
<protein>
    <submittedName>
        <fullName evidence="3">Activator of Hsp90 ATPase 1 family protein</fullName>
    </submittedName>
</protein>
<dbReference type="KEGG" id="mauu:NCTC10437_03173"/>
<dbReference type="OrthoDB" id="9803476at2"/>
<evidence type="ECO:0000313" key="4">
    <source>
        <dbReference type="Proteomes" id="UP000279306"/>
    </source>
</evidence>
<keyword evidence="4" id="KW-1185">Reference proteome</keyword>
<accession>A0A448ITM5</accession>
<gene>
    <name evidence="3" type="ORF">NCTC10437_03173</name>
</gene>
<dbReference type="InterPro" id="IPR023393">
    <property type="entry name" value="START-like_dom_sf"/>
</dbReference>
<organism evidence="3 4">
    <name type="scientific">Mycolicibacterium aurum</name>
    <name type="common">Mycobacterium aurum</name>
    <dbReference type="NCBI Taxonomy" id="1791"/>
    <lineage>
        <taxon>Bacteria</taxon>
        <taxon>Bacillati</taxon>
        <taxon>Actinomycetota</taxon>
        <taxon>Actinomycetes</taxon>
        <taxon>Mycobacteriales</taxon>
        <taxon>Mycobacteriaceae</taxon>
        <taxon>Mycolicibacterium</taxon>
    </lineage>
</organism>
<dbReference type="Proteomes" id="UP000279306">
    <property type="component" value="Chromosome"/>
</dbReference>
<name>A0A448ITM5_MYCAU</name>
<dbReference type="CDD" id="cd08898">
    <property type="entry name" value="SRPBCC_CalC_Aha1-like_5"/>
    <property type="match status" value="1"/>
</dbReference>
<evidence type="ECO:0000259" key="2">
    <source>
        <dbReference type="Pfam" id="PF08327"/>
    </source>
</evidence>